<accession>A0AAN7CKP5</accession>
<feature type="region of interest" description="Disordered" evidence="2">
    <location>
        <begin position="125"/>
        <end position="151"/>
    </location>
</feature>
<dbReference type="Proteomes" id="UP001303647">
    <property type="component" value="Unassembled WGS sequence"/>
</dbReference>
<evidence type="ECO:0000256" key="1">
    <source>
        <dbReference type="SAM" id="Coils"/>
    </source>
</evidence>
<feature type="compositionally biased region" description="Polar residues" evidence="2">
    <location>
        <begin position="33"/>
        <end position="42"/>
    </location>
</feature>
<organism evidence="3 4">
    <name type="scientific">Corynascus novoguineensis</name>
    <dbReference type="NCBI Taxonomy" id="1126955"/>
    <lineage>
        <taxon>Eukaryota</taxon>
        <taxon>Fungi</taxon>
        <taxon>Dikarya</taxon>
        <taxon>Ascomycota</taxon>
        <taxon>Pezizomycotina</taxon>
        <taxon>Sordariomycetes</taxon>
        <taxon>Sordariomycetidae</taxon>
        <taxon>Sordariales</taxon>
        <taxon>Chaetomiaceae</taxon>
        <taxon>Corynascus</taxon>
    </lineage>
</organism>
<feature type="compositionally biased region" description="Pro residues" evidence="2">
    <location>
        <begin position="7"/>
        <end position="22"/>
    </location>
</feature>
<dbReference type="EMBL" id="MU857894">
    <property type="protein sequence ID" value="KAK4243057.1"/>
    <property type="molecule type" value="Genomic_DNA"/>
</dbReference>
<reference evidence="3" key="2">
    <citation type="submission" date="2023-05" db="EMBL/GenBank/DDBJ databases">
        <authorList>
            <consortium name="Lawrence Berkeley National Laboratory"/>
            <person name="Steindorff A."/>
            <person name="Hensen N."/>
            <person name="Bonometti L."/>
            <person name="Westerberg I."/>
            <person name="Brannstrom I.O."/>
            <person name="Guillou S."/>
            <person name="Cros-Aarteil S."/>
            <person name="Calhoun S."/>
            <person name="Haridas S."/>
            <person name="Kuo A."/>
            <person name="Mondo S."/>
            <person name="Pangilinan J."/>
            <person name="Riley R."/>
            <person name="Labutti K."/>
            <person name="Andreopoulos B."/>
            <person name="Lipzen A."/>
            <person name="Chen C."/>
            <person name="Yanf M."/>
            <person name="Daum C."/>
            <person name="Ng V."/>
            <person name="Clum A."/>
            <person name="Ohm R."/>
            <person name="Martin F."/>
            <person name="Silar P."/>
            <person name="Natvig D."/>
            <person name="Lalanne C."/>
            <person name="Gautier V."/>
            <person name="Ament-Velasquez S.L."/>
            <person name="Kruys A."/>
            <person name="Hutchinson M.I."/>
            <person name="Powell A.J."/>
            <person name="Barry K."/>
            <person name="Miller A.N."/>
            <person name="Grigoriev I.V."/>
            <person name="Debuchy R."/>
            <person name="Gladieux P."/>
            <person name="Thoren M.H."/>
            <person name="Johannesson H."/>
        </authorList>
    </citation>
    <scope>NUCLEOTIDE SEQUENCE</scope>
    <source>
        <strain evidence="3">CBS 359.72</strain>
    </source>
</reference>
<protein>
    <submittedName>
        <fullName evidence="3">Uncharacterized protein</fullName>
    </submittedName>
</protein>
<keyword evidence="1" id="KW-0175">Coiled coil</keyword>
<evidence type="ECO:0000313" key="4">
    <source>
        <dbReference type="Proteomes" id="UP001303647"/>
    </source>
</evidence>
<name>A0AAN7CKP5_9PEZI</name>
<reference evidence="3" key="1">
    <citation type="journal article" date="2023" name="Mol. Phylogenet. Evol.">
        <title>Genome-scale phylogeny and comparative genomics of the fungal order Sordariales.</title>
        <authorList>
            <person name="Hensen N."/>
            <person name="Bonometti L."/>
            <person name="Westerberg I."/>
            <person name="Brannstrom I.O."/>
            <person name="Guillou S."/>
            <person name="Cros-Aarteil S."/>
            <person name="Calhoun S."/>
            <person name="Haridas S."/>
            <person name="Kuo A."/>
            <person name="Mondo S."/>
            <person name="Pangilinan J."/>
            <person name="Riley R."/>
            <person name="LaButti K."/>
            <person name="Andreopoulos B."/>
            <person name="Lipzen A."/>
            <person name="Chen C."/>
            <person name="Yan M."/>
            <person name="Daum C."/>
            <person name="Ng V."/>
            <person name="Clum A."/>
            <person name="Steindorff A."/>
            <person name="Ohm R.A."/>
            <person name="Martin F."/>
            <person name="Silar P."/>
            <person name="Natvig D.O."/>
            <person name="Lalanne C."/>
            <person name="Gautier V."/>
            <person name="Ament-Velasquez S.L."/>
            <person name="Kruys A."/>
            <person name="Hutchinson M.I."/>
            <person name="Powell A.J."/>
            <person name="Barry K."/>
            <person name="Miller A.N."/>
            <person name="Grigoriev I.V."/>
            <person name="Debuchy R."/>
            <person name="Gladieux P."/>
            <person name="Hiltunen Thoren M."/>
            <person name="Johannesson H."/>
        </authorList>
    </citation>
    <scope>NUCLEOTIDE SEQUENCE</scope>
    <source>
        <strain evidence="3">CBS 359.72</strain>
    </source>
</reference>
<proteinExistence type="predicted"/>
<dbReference type="AlphaFoldDB" id="A0AAN7CKP5"/>
<evidence type="ECO:0000256" key="2">
    <source>
        <dbReference type="SAM" id="MobiDB-lite"/>
    </source>
</evidence>
<feature type="compositionally biased region" description="Basic and acidic residues" evidence="2">
    <location>
        <begin position="125"/>
        <end position="137"/>
    </location>
</feature>
<gene>
    <name evidence="3" type="ORF">C7999DRAFT_18530</name>
</gene>
<comment type="caution">
    <text evidence="3">The sequence shown here is derived from an EMBL/GenBank/DDBJ whole genome shotgun (WGS) entry which is preliminary data.</text>
</comment>
<sequence length="151" mass="17413">MKDKLLPPQPAPPRRALPPLPAAPKRALRPYTPRTSQKSSASHVPRPLSPVSEVPHPSEIQTMQLEVDILNQELATERYKNGEMERQVASLKQEIRQYQLQISRQNHLVAQIAHTIKFYSSDYRFPSERSQHTKTDLPEMEQVPRQDSGWM</sequence>
<feature type="coiled-coil region" evidence="1">
    <location>
        <begin position="74"/>
        <end position="108"/>
    </location>
</feature>
<keyword evidence="4" id="KW-1185">Reference proteome</keyword>
<feature type="region of interest" description="Disordered" evidence="2">
    <location>
        <begin position="1"/>
        <end position="59"/>
    </location>
</feature>
<evidence type="ECO:0000313" key="3">
    <source>
        <dbReference type="EMBL" id="KAK4243057.1"/>
    </source>
</evidence>